<dbReference type="Gramene" id="OMP05133">
    <property type="protein sequence ID" value="OMP05133"/>
    <property type="gene ID" value="CCACVL1_02052"/>
</dbReference>
<accession>A0A1R3KDG9</accession>
<sequence length="28" mass="3450">MAAFKEITIIKFKMVMKFLVMKREKFIQ</sequence>
<proteinExistence type="predicted"/>
<reference evidence="1 2" key="1">
    <citation type="submission" date="2013-09" db="EMBL/GenBank/DDBJ databases">
        <title>Corchorus capsularis genome sequencing.</title>
        <authorList>
            <person name="Alam M."/>
            <person name="Haque M.S."/>
            <person name="Islam M.S."/>
            <person name="Emdad E.M."/>
            <person name="Islam M.M."/>
            <person name="Ahmed B."/>
            <person name="Halim A."/>
            <person name="Hossen Q.M.M."/>
            <person name="Hossain M.Z."/>
            <person name="Ahmed R."/>
            <person name="Khan M.M."/>
            <person name="Islam R."/>
            <person name="Rashid M.M."/>
            <person name="Khan S.A."/>
            <person name="Rahman M.S."/>
            <person name="Alam M."/>
        </authorList>
    </citation>
    <scope>NUCLEOTIDE SEQUENCE [LARGE SCALE GENOMIC DNA]</scope>
    <source>
        <strain evidence="2">cv. CVL-1</strain>
        <tissue evidence="1">Whole seedling</tissue>
    </source>
</reference>
<organism evidence="1 2">
    <name type="scientific">Corchorus capsularis</name>
    <name type="common">Jute</name>
    <dbReference type="NCBI Taxonomy" id="210143"/>
    <lineage>
        <taxon>Eukaryota</taxon>
        <taxon>Viridiplantae</taxon>
        <taxon>Streptophyta</taxon>
        <taxon>Embryophyta</taxon>
        <taxon>Tracheophyta</taxon>
        <taxon>Spermatophyta</taxon>
        <taxon>Magnoliopsida</taxon>
        <taxon>eudicotyledons</taxon>
        <taxon>Gunneridae</taxon>
        <taxon>Pentapetalae</taxon>
        <taxon>rosids</taxon>
        <taxon>malvids</taxon>
        <taxon>Malvales</taxon>
        <taxon>Malvaceae</taxon>
        <taxon>Grewioideae</taxon>
        <taxon>Apeibeae</taxon>
        <taxon>Corchorus</taxon>
    </lineage>
</organism>
<feature type="non-terminal residue" evidence="1">
    <location>
        <position position="28"/>
    </location>
</feature>
<protein>
    <submittedName>
        <fullName evidence="1">Uncharacterized protein</fullName>
    </submittedName>
</protein>
<dbReference type="Proteomes" id="UP000188268">
    <property type="component" value="Unassembled WGS sequence"/>
</dbReference>
<name>A0A1R3KDG9_COCAP</name>
<keyword evidence="2" id="KW-1185">Reference proteome</keyword>
<evidence type="ECO:0000313" key="2">
    <source>
        <dbReference type="Proteomes" id="UP000188268"/>
    </source>
</evidence>
<comment type="caution">
    <text evidence="1">The sequence shown here is derived from an EMBL/GenBank/DDBJ whole genome shotgun (WGS) entry which is preliminary data.</text>
</comment>
<gene>
    <name evidence="1" type="ORF">CCACVL1_02052</name>
</gene>
<dbReference type="EMBL" id="AWWV01005498">
    <property type="protein sequence ID" value="OMP05133.1"/>
    <property type="molecule type" value="Genomic_DNA"/>
</dbReference>
<dbReference type="AlphaFoldDB" id="A0A1R3KDG9"/>
<evidence type="ECO:0000313" key="1">
    <source>
        <dbReference type="EMBL" id="OMP05133.1"/>
    </source>
</evidence>